<dbReference type="GO" id="GO:0031564">
    <property type="term" value="P:transcription antitermination"/>
    <property type="evidence" value="ECO:0007669"/>
    <property type="project" value="UniProtKB-KW"/>
</dbReference>
<protein>
    <submittedName>
        <fullName evidence="5">UpxY family transcription antiterminator</fullName>
    </submittedName>
</protein>
<keyword evidence="2" id="KW-0805">Transcription regulation</keyword>
<evidence type="ECO:0000259" key="4">
    <source>
        <dbReference type="Pfam" id="PF02357"/>
    </source>
</evidence>
<dbReference type="CDD" id="cd09895">
    <property type="entry name" value="NGN_SP_UpxY"/>
    <property type="match status" value="1"/>
</dbReference>
<comment type="caution">
    <text evidence="5">The sequence shown here is derived from an EMBL/GenBank/DDBJ whole genome shotgun (WGS) entry which is preliminary data.</text>
</comment>
<keyword evidence="1" id="KW-0889">Transcription antitermination</keyword>
<dbReference type="EMBL" id="QSUL01000045">
    <property type="protein sequence ID" value="RGN29187.1"/>
    <property type="molecule type" value="Genomic_DNA"/>
</dbReference>
<evidence type="ECO:0000256" key="1">
    <source>
        <dbReference type="ARBA" id="ARBA00022814"/>
    </source>
</evidence>
<evidence type="ECO:0000313" key="6">
    <source>
        <dbReference type="Proteomes" id="UP000260983"/>
    </source>
</evidence>
<dbReference type="NCBIfam" id="NF033644">
    <property type="entry name" value="antiterm_UpxY"/>
    <property type="match status" value="1"/>
</dbReference>
<name>A0A3E5AV31_9BACE</name>
<dbReference type="SUPFAM" id="SSF82679">
    <property type="entry name" value="N-utilization substance G protein NusG, N-terminal domain"/>
    <property type="match status" value="1"/>
</dbReference>
<organism evidence="5 6">
    <name type="scientific">Bacteroides oleiciplenus</name>
    <dbReference type="NCBI Taxonomy" id="626931"/>
    <lineage>
        <taxon>Bacteria</taxon>
        <taxon>Pseudomonadati</taxon>
        <taxon>Bacteroidota</taxon>
        <taxon>Bacteroidia</taxon>
        <taxon>Bacteroidales</taxon>
        <taxon>Bacteroidaceae</taxon>
        <taxon>Bacteroides</taxon>
    </lineage>
</organism>
<evidence type="ECO:0000256" key="3">
    <source>
        <dbReference type="ARBA" id="ARBA00023163"/>
    </source>
</evidence>
<proteinExistence type="predicted"/>
<dbReference type="AlphaFoldDB" id="A0A3E5AV31"/>
<dbReference type="InterPro" id="IPR006645">
    <property type="entry name" value="NGN-like_dom"/>
</dbReference>
<sequence>MSETQKYWFAARTLSKQEFAVQKRIEKLNLEGKMDVECYLPTCTIVTQLKYRRKRSVVPVARGLIFIHATKQSACDIPNIYGVQVFYMKDLSTHSMLVVPDKQMQDFMFVMDLNPEGVSFDNEPLTIGKKVTVVKGEFSGIEGEIATVANKTYVVIRITGVLVASIKVPKSYLKIIED</sequence>
<dbReference type="PANTHER" id="PTHR30265:SF4">
    <property type="entry name" value="KOW MOTIF FAMILY PROTEIN, EXPRESSED"/>
    <property type="match status" value="1"/>
</dbReference>
<dbReference type="GO" id="GO:0006354">
    <property type="term" value="P:DNA-templated transcription elongation"/>
    <property type="evidence" value="ECO:0007669"/>
    <property type="project" value="InterPro"/>
</dbReference>
<accession>A0A3E5AV31</accession>
<dbReference type="Pfam" id="PF02357">
    <property type="entry name" value="NusG"/>
    <property type="match status" value="1"/>
</dbReference>
<evidence type="ECO:0000313" key="5">
    <source>
        <dbReference type="EMBL" id="RGN29187.1"/>
    </source>
</evidence>
<dbReference type="PANTHER" id="PTHR30265">
    <property type="entry name" value="RHO-INTERACTING TRANSCRIPTION TERMINATION FACTOR NUSG"/>
    <property type="match status" value="1"/>
</dbReference>
<keyword evidence="3" id="KW-0804">Transcription</keyword>
<dbReference type="InterPro" id="IPR036735">
    <property type="entry name" value="NGN_dom_sf"/>
</dbReference>
<dbReference type="Gene3D" id="3.30.70.940">
    <property type="entry name" value="NusG, N-terminal domain"/>
    <property type="match status" value="1"/>
</dbReference>
<gene>
    <name evidence="5" type="ORF">DXB65_24130</name>
</gene>
<feature type="domain" description="NusG-like N-terminal" evidence="4">
    <location>
        <begin position="6"/>
        <end position="107"/>
    </location>
</feature>
<reference evidence="5 6" key="1">
    <citation type="submission" date="2018-08" db="EMBL/GenBank/DDBJ databases">
        <title>A genome reference for cultivated species of the human gut microbiota.</title>
        <authorList>
            <person name="Zou Y."/>
            <person name="Xue W."/>
            <person name="Luo G."/>
        </authorList>
    </citation>
    <scope>NUCLEOTIDE SEQUENCE [LARGE SCALE GENOMIC DNA]</scope>
    <source>
        <strain evidence="5 6">OM05-15BH</strain>
    </source>
</reference>
<dbReference type="Proteomes" id="UP000260983">
    <property type="component" value="Unassembled WGS sequence"/>
</dbReference>
<dbReference type="RefSeq" id="WP_009128318.1">
    <property type="nucleotide sequence ID" value="NZ_CABKRN010000001.1"/>
</dbReference>
<evidence type="ECO:0000256" key="2">
    <source>
        <dbReference type="ARBA" id="ARBA00023015"/>
    </source>
</evidence>
<dbReference type="InterPro" id="IPR043425">
    <property type="entry name" value="NusG-like"/>
</dbReference>